<evidence type="ECO:0000256" key="1">
    <source>
        <dbReference type="SAM" id="MobiDB-lite"/>
    </source>
</evidence>
<reference evidence="3 4" key="1">
    <citation type="submission" date="2019-02" db="EMBL/GenBank/DDBJ databases">
        <title>Genome sequencing of the rare red list fungi Dentipellis fragilis.</title>
        <authorList>
            <person name="Buettner E."/>
            <person name="Kellner H."/>
        </authorList>
    </citation>
    <scope>NUCLEOTIDE SEQUENCE [LARGE SCALE GENOMIC DNA]</scope>
    <source>
        <strain evidence="3 4">DSM 105465</strain>
    </source>
</reference>
<dbReference type="Proteomes" id="UP000298327">
    <property type="component" value="Unassembled WGS sequence"/>
</dbReference>
<sequence>MNPIRTMSVSPLSPSTSLDDGNTSLMPPIYWVCPVEHNTRSCVPPCYKVCKPKAEGSRGKNEMPLWWRLEFKAVAPLDGVFEIWFEILCIISIGHANLEDLWIVCNSDDDTWASNRGLLWNRINTITIVAGLLLGATSAFATTMPPTAGLLNYTERGPYRCILLSFALTLGALVVSSATLFVMTNCPAKWFCETLMGSRSRVCCTLIIIAYPFVIIGISTVVLAFGAYVPPPSIF</sequence>
<evidence type="ECO:0000313" key="3">
    <source>
        <dbReference type="EMBL" id="TFY56364.1"/>
    </source>
</evidence>
<evidence type="ECO:0000313" key="4">
    <source>
        <dbReference type="Proteomes" id="UP000298327"/>
    </source>
</evidence>
<dbReference type="OrthoDB" id="2640035at2759"/>
<evidence type="ECO:0000256" key="2">
    <source>
        <dbReference type="SAM" id="Phobius"/>
    </source>
</evidence>
<protein>
    <submittedName>
        <fullName evidence="3">Uncharacterized protein</fullName>
    </submittedName>
</protein>
<keyword evidence="2" id="KW-1133">Transmembrane helix</keyword>
<gene>
    <name evidence="3" type="ORF">EVG20_g8953</name>
</gene>
<feature type="transmembrane region" description="Helical" evidence="2">
    <location>
        <begin position="123"/>
        <end position="142"/>
    </location>
</feature>
<accession>A0A4Y9Y1M2</accession>
<comment type="caution">
    <text evidence="3">The sequence shown here is derived from an EMBL/GenBank/DDBJ whole genome shotgun (WGS) entry which is preliminary data.</text>
</comment>
<name>A0A4Y9Y1M2_9AGAM</name>
<proteinExistence type="predicted"/>
<keyword evidence="4" id="KW-1185">Reference proteome</keyword>
<feature type="transmembrane region" description="Helical" evidence="2">
    <location>
        <begin position="204"/>
        <end position="229"/>
    </location>
</feature>
<keyword evidence="2" id="KW-0472">Membrane</keyword>
<feature type="transmembrane region" description="Helical" evidence="2">
    <location>
        <begin position="162"/>
        <end position="183"/>
    </location>
</feature>
<dbReference type="AlphaFoldDB" id="A0A4Y9Y1M2"/>
<dbReference type="EMBL" id="SEOQ01000834">
    <property type="protein sequence ID" value="TFY56364.1"/>
    <property type="molecule type" value="Genomic_DNA"/>
</dbReference>
<organism evidence="3 4">
    <name type="scientific">Dentipellis fragilis</name>
    <dbReference type="NCBI Taxonomy" id="205917"/>
    <lineage>
        <taxon>Eukaryota</taxon>
        <taxon>Fungi</taxon>
        <taxon>Dikarya</taxon>
        <taxon>Basidiomycota</taxon>
        <taxon>Agaricomycotina</taxon>
        <taxon>Agaricomycetes</taxon>
        <taxon>Russulales</taxon>
        <taxon>Hericiaceae</taxon>
        <taxon>Dentipellis</taxon>
    </lineage>
</organism>
<feature type="region of interest" description="Disordered" evidence="1">
    <location>
        <begin position="1"/>
        <end position="20"/>
    </location>
</feature>
<keyword evidence="2" id="KW-0812">Transmembrane</keyword>